<sequence>MVIKIEKSLLYTVLGVITAGAVLFVVARKDTVTALTPSSSRSGGSQNHSVTANSPTKENSEGDVTVSVTPQNIGPSAPIWKFEIAINTHTVDMSAFNPQTQIVLEDAAGKDTVPNNIVPEGSGHHQTLKVSFAKVEGPWKLIVRDIAGIPAREFSW</sequence>
<organism evidence="3 4">
    <name type="scientific">Candidatus Uhrbacteria bacterium RIFCSPLOWO2_01_FULL_47_24</name>
    <dbReference type="NCBI Taxonomy" id="1802401"/>
    <lineage>
        <taxon>Bacteria</taxon>
        <taxon>Candidatus Uhriibacteriota</taxon>
    </lineage>
</organism>
<evidence type="ECO:0000256" key="2">
    <source>
        <dbReference type="SAM" id="Phobius"/>
    </source>
</evidence>
<name>A0A1F7URF6_9BACT</name>
<evidence type="ECO:0000256" key="1">
    <source>
        <dbReference type="SAM" id="MobiDB-lite"/>
    </source>
</evidence>
<gene>
    <name evidence="3" type="ORF">A3B21_03765</name>
</gene>
<comment type="caution">
    <text evidence="3">The sequence shown here is derived from an EMBL/GenBank/DDBJ whole genome shotgun (WGS) entry which is preliminary data.</text>
</comment>
<keyword evidence="2" id="KW-1133">Transmembrane helix</keyword>
<keyword evidence="2" id="KW-0472">Membrane</keyword>
<feature type="region of interest" description="Disordered" evidence="1">
    <location>
        <begin position="35"/>
        <end position="70"/>
    </location>
</feature>
<dbReference type="Proteomes" id="UP000176897">
    <property type="component" value="Unassembled WGS sequence"/>
</dbReference>
<protein>
    <submittedName>
        <fullName evidence="3">Uncharacterized protein</fullName>
    </submittedName>
</protein>
<dbReference type="EMBL" id="MGEJ01000013">
    <property type="protein sequence ID" value="OGL80856.1"/>
    <property type="molecule type" value="Genomic_DNA"/>
</dbReference>
<dbReference type="AlphaFoldDB" id="A0A1F7URF6"/>
<feature type="compositionally biased region" description="Polar residues" evidence="1">
    <location>
        <begin position="46"/>
        <end position="57"/>
    </location>
</feature>
<accession>A0A1F7URF6</accession>
<reference evidence="3 4" key="1">
    <citation type="journal article" date="2016" name="Nat. Commun.">
        <title>Thousands of microbial genomes shed light on interconnected biogeochemical processes in an aquifer system.</title>
        <authorList>
            <person name="Anantharaman K."/>
            <person name="Brown C.T."/>
            <person name="Hug L.A."/>
            <person name="Sharon I."/>
            <person name="Castelle C.J."/>
            <person name="Probst A.J."/>
            <person name="Thomas B.C."/>
            <person name="Singh A."/>
            <person name="Wilkins M.J."/>
            <person name="Karaoz U."/>
            <person name="Brodie E.L."/>
            <person name="Williams K.H."/>
            <person name="Hubbard S.S."/>
            <person name="Banfield J.F."/>
        </authorList>
    </citation>
    <scope>NUCLEOTIDE SEQUENCE [LARGE SCALE GENOMIC DNA]</scope>
</reference>
<proteinExistence type="predicted"/>
<dbReference type="STRING" id="1802401.A3B21_03765"/>
<evidence type="ECO:0000313" key="4">
    <source>
        <dbReference type="Proteomes" id="UP000176897"/>
    </source>
</evidence>
<feature type="transmembrane region" description="Helical" evidence="2">
    <location>
        <begin position="9"/>
        <end position="27"/>
    </location>
</feature>
<keyword evidence="2" id="KW-0812">Transmembrane</keyword>
<evidence type="ECO:0000313" key="3">
    <source>
        <dbReference type="EMBL" id="OGL80856.1"/>
    </source>
</evidence>